<sequence length="264" mass="28951">MLHLLCNVESGRLSRVDAQDEELTVDQLAAKVGMTVRNVRAYAGRGLIPPPRLAGRTGYYGQDHVARLTLVRELLAKGYTLAAVERMLGELPDGAMALGVFETLVNPWTPAEPEVLDEFQLAERAGVPHDPAVIERLVELGIAERLDDGRLRIANSDLLRTGLEVIKLGVPMQAIFEMLPKLFAQADAVAKTYVELFRSTVWRDFTNAGMPTEGWPEIQRTLEGIIPLAGQALVAAFREAMAREIEVVAYEELGLNPKDLPSAG</sequence>
<evidence type="ECO:0000313" key="4">
    <source>
        <dbReference type="Proteomes" id="UP000292346"/>
    </source>
</evidence>
<accession>A0A4R0H0S8</accession>
<proteinExistence type="predicted"/>
<dbReference type="AlphaFoldDB" id="A0A4R0H0S8"/>
<dbReference type="InterPro" id="IPR000551">
    <property type="entry name" value="MerR-type_HTH_dom"/>
</dbReference>
<dbReference type="EMBL" id="SJJZ01000006">
    <property type="protein sequence ID" value="TCC01812.1"/>
    <property type="molecule type" value="Genomic_DNA"/>
</dbReference>
<dbReference type="Proteomes" id="UP000292346">
    <property type="component" value="Unassembled WGS sequence"/>
</dbReference>
<protein>
    <submittedName>
        <fullName evidence="3">MerR family transcriptional regulator</fullName>
    </submittedName>
</protein>
<dbReference type="SUPFAM" id="SSF46955">
    <property type="entry name" value="Putative DNA-binding domain"/>
    <property type="match status" value="1"/>
</dbReference>
<evidence type="ECO:0000259" key="2">
    <source>
        <dbReference type="PROSITE" id="PS50937"/>
    </source>
</evidence>
<name>A0A4R0H0S8_9ACTN</name>
<dbReference type="PANTHER" id="PTHR30204">
    <property type="entry name" value="REDOX-CYCLING DRUG-SENSING TRANSCRIPTIONAL ACTIVATOR SOXR"/>
    <property type="match status" value="1"/>
</dbReference>
<dbReference type="OrthoDB" id="6716891at2"/>
<keyword evidence="1" id="KW-0238">DNA-binding</keyword>
<keyword evidence="4" id="KW-1185">Reference proteome</keyword>
<dbReference type="PANTHER" id="PTHR30204:SF93">
    <property type="entry name" value="HTH MERR-TYPE DOMAIN-CONTAINING PROTEIN"/>
    <property type="match status" value="1"/>
</dbReference>
<dbReference type="Pfam" id="PF13411">
    <property type="entry name" value="MerR_1"/>
    <property type="match status" value="1"/>
</dbReference>
<gene>
    <name evidence="3" type="ORF">E0H45_40770</name>
</gene>
<evidence type="ECO:0000256" key="1">
    <source>
        <dbReference type="ARBA" id="ARBA00023125"/>
    </source>
</evidence>
<reference evidence="3 4" key="1">
    <citation type="submission" date="2019-02" db="EMBL/GenBank/DDBJ databases">
        <title>Kribbella capetownensis sp. nov. and Kribbella speibonae sp. nov., isolated from soil.</title>
        <authorList>
            <person name="Curtis S.M."/>
            <person name="Norton I."/>
            <person name="Everest G.J."/>
            <person name="Meyers P.R."/>
        </authorList>
    </citation>
    <scope>NUCLEOTIDE SEQUENCE [LARGE SCALE GENOMIC DNA]</scope>
    <source>
        <strain evidence="3 4">KCTC 29219</strain>
    </source>
</reference>
<dbReference type="InterPro" id="IPR009061">
    <property type="entry name" value="DNA-bd_dom_put_sf"/>
</dbReference>
<dbReference type="PRINTS" id="PR00040">
    <property type="entry name" value="HTHMERR"/>
</dbReference>
<dbReference type="GO" id="GO:0003677">
    <property type="term" value="F:DNA binding"/>
    <property type="evidence" value="ECO:0007669"/>
    <property type="project" value="UniProtKB-KW"/>
</dbReference>
<dbReference type="Gene3D" id="1.10.1660.10">
    <property type="match status" value="1"/>
</dbReference>
<dbReference type="GO" id="GO:0003700">
    <property type="term" value="F:DNA-binding transcription factor activity"/>
    <property type="evidence" value="ECO:0007669"/>
    <property type="project" value="InterPro"/>
</dbReference>
<evidence type="ECO:0000313" key="3">
    <source>
        <dbReference type="EMBL" id="TCC01812.1"/>
    </source>
</evidence>
<dbReference type="SMART" id="SM00422">
    <property type="entry name" value="HTH_MERR"/>
    <property type="match status" value="1"/>
</dbReference>
<organism evidence="3 4">
    <name type="scientific">Kribbella soli</name>
    <dbReference type="NCBI Taxonomy" id="1124743"/>
    <lineage>
        <taxon>Bacteria</taxon>
        <taxon>Bacillati</taxon>
        <taxon>Actinomycetota</taxon>
        <taxon>Actinomycetes</taxon>
        <taxon>Propionibacteriales</taxon>
        <taxon>Kribbellaceae</taxon>
        <taxon>Kribbella</taxon>
    </lineage>
</organism>
<dbReference type="PROSITE" id="PS50937">
    <property type="entry name" value="HTH_MERR_2"/>
    <property type="match status" value="1"/>
</dbReference>
<dbReference type="InterPro" id="IPR047057">
    <property type="entry name" value="MerR_fam"/>
</dbReference>
<comment type="caution">
    <text evidence="3">The sequence shown here is derived from an EMBL/GenBank/DDBJ whole genome shotgun (WGS) entry which is preliminary data.</text>
</comment>
<feature type="domain" description="HTH merR-type" evidence="2">
    <location>
        <begin position="22"/>
        <end position="90"/>
    </location>
</feature>